<evidence type="ECO:0000259" key="1">
    <source>
        <dbReference type="PROSITE" id="PS50280"/>
    </source>
</evidence>
<dbReference type="EMBL" id="JNBS01002000">
    <property type="protein sequence ID" value="OQR95951.1"/>
    <property type="molecule type" value="Genomic_DNA"/>
</dbReference>
<comment type="caution">
    <text evidence="2">The sequence shown here is derived from an EMBL/GenBank/DDBJ whole genome shotgun (WGS) entry which is preliminary data.</text>
</comment>
<dbReference type="GO" id="GO:0005634">
    <property type="term" value="C:nucleus"/>
    <property type="evidence" value="ECO:0007669"/>
    <property type="project" value="TreeGrafter"/>
</dbReference>
<evidence type="ECO:0000313" key="2">
    <source>
        <dbReference type="EMBL" id="OQR95951.1"/>
    </source>
</evidence>
<dbReference type="AlphaFoldDB" id="A0A1V9ZDG5"/>
<dbReference type="PANTHER" id="PTHR12197">
    <property type="entry name" value="HISTONE-LYSINE N-METHYLTRANSFERASE SMYD"/>
    <property type="match status" value="1"/>
</dbReference>
<dbReference type="OrthoDB" id="68936at2759"/>
<dbReference type="PANTHER" id="PTHR12197:SF251">
    <property type="entry name" value="EG:BACR7C10.4 PROTEIN"/>
    <property type="match status" value="1"/>
</dbReference>
<dbReference type="InterPro" id="IPR046341">
    <property type="entry name" value="SET_dom_sf"/>
</dbReference>
<proteinExistence type="predicted"/>
<dbReference type="Gene3D" id="2.170.270.10">
    <property type="entry name" value="SET domain"/>
    <property type="match status" value="1"/>
</dbReference>
<dbReference type="Gene3D" id="1.25.40.10">
    <property type="entry name" value="Tetratricopeptide repeat domain"/>
    <property type="match status" value="1"/>
</dbReference>
<sequence length="409" mass="45455">NECQAQLQHIHELECPVLEDIDMIAKKSGTERDLLCLLLRIICTKSCENNRPKPSISNTVVTTYKDLLNMVHVTHLLEDLWKVSVAKGAKMLLDNLPKSIATMNVEELVEIAGRVNENSYSMDSWTDPPKLAAVCMFPLTGLINHSCDPNSTWCNAGDGIVAVKATRFIPNGEEITLSYIDVNQSRDKRQSELLKTKHFECCCNRCAQPLSESIDRKVDGVCCTKCGVDGILNITEDKTWICSLCNTSVSNDIIQNLKSKSEANLAQAEKLFSNRQYKESLAFLADILSSNNATSVFLHPSHYIVTKALGHASDCSVKTGDILQSYEQLKQAIAQLSPVVNLNSPLMATCYYDLGNIIDVCLKHKSWSDETTINAKQGEMNLAFKKCLEIRTVCFVPAHPLVAQVEKRI</sequence>
<dbReference type="InterPro" id="IPR011990">
    <property type="entry name" value="TPR-like_helical_dom_sf"/>
</dbReference>
<dbReference type="PROSITE" id="PS50280">
    <property type="entry name" value="SET"/>
    <property type="match status" value="1"/>
</dbReference>
<organism evidence="2 3">
    <name type="scientific">Thraustotheca clavata</name>
    <dbReference type="NCBI Taxonomy" id="74557"/>
    <lineage>
        <taxon>Eukaryota</taxon>
        <taxon>Sar</taxon>
        <taxon>Stramenopiles</taxon>
        <taxon>Oomycota</taxon>
        <taxon>Saprolegniomycetes</taxon>
        <taxon>Saprolegniales</taxon>
        <taxon>Achlyaceae</taxon>
        <taxon>Thraustotheca</taxon>
    </lineage>
</organism>
<dbReference type="CDD" id="cd20071">
    <property type="entry name" value="SET_SMYD"/>
    <property type="match status" value="1"/>
</dbReference>
<feature type="non-terminal residue" evidence="2">
    <location>
        <position position="1"/>
    </location>
</feature>
<dbReference type="InterPro" id="IPR050869">
    <property type="entry name" value="H3K4_H4K5_MeTrfase"/>
</dbReference>
<dbReference type="InterPro" id="IPR001214">
    <property type="entry name" value="SET_dom"/>
</dbReference>
<dbReference type="Pfam" id="PF00856">
    <property type="entry name" value="SET"/>
    <property type="match status" value="1"/>
</dbReference>
<gene>
    <name evidence="2" type="ORF">THRCLA_22038</name>
</gene>
<name>A0A1V9ZDG5_9STRA</name>
<keyword evidence="3" id="KW-1185">Reference proteome</keyword>
<reference evidence="2 3" key="1">
    <citation type="journal article" date="2014" name="Genome Biol. Evol.">
        <title>The secreted proteins of Achlya hypogyna and Thraustotheca clavata identify the ancestral oomycete secretome and reveal gene acquisitions by horizontal gene transfer.</title>
        <authorList>
            <person name="Misner I."/>
            <person name="Blouin N."/>
            <person name="Leonard G."/>
            <person name="Richards T.A."/>
            <person name="Lane C.E."/>
        </authorList>
    </citation>
    <scope>NUCLEOTIDE SEQUENCE [LARGE SCALE GENOMIC DNA]</scope>
    <source>
        <strain evidence="2 3">ATCC 34112</strain>
    </source>
</reference>
<dbReference type="STRING" id="74557.A0A1V9ZDG5"/>
<accession>A0A1V9ZDG5</accession>
<dbReference type="SUPFAM" id="SSF82199">
    <property type="entry name" value="SET domain"/>
    <property type="match status" value="1"/>
</dbReference>
<feature type="domain" description="SET" evidence="1">
    <location>
        <begin position="14"/>
        <end position="180"/>
    </location>
</feature>
<evidence type="ECO:0000313" key="3">
    <source>
        <dbReference type="Proteomes" id="UP000243217"/>
    </source>
</evidence>
<dbReference type="Proteomes" id="UP000243217">
    <property type="component" value="Unassembled WGS sequence"/>
</dbReference>
<protein>
    <recommendedName>
        <fullName evidence="1">SET domain-containing protein</fullName>
    </recommendedName>
</protein>